<organism evidence="1">
    <name type="scientific">Cyanobacterium aponinum AL20115</name>
    <dbReference type="NCBI Taxonomy" id="3090662"/>
    <lineage>
        <taxon>Bacteria</taxon>
        <taxon>Bacillati</taxon>
        <taxon>Cyanobacteriota</taxon>
        <taxon>Cyanophyceae</taxon>
        <taxon>Oscillatoriophycideae</taxon>
        <taxon>Chroococcales</taxon>
        <taxon>Geminocystaceae</taxon>
        <taxon>Cyanobacterium</taxon>
    </lineage>
</organism>
<accession>A0AAF1C1B0</accession>
<gene>
    <name evidence="1" type="ORF">SAY89_11725</name>
</gene>
<name>A0AAF1C1B0_9CHRO</name>
<sequence length="323" mass="38474">MKSQSELQTKPWWNRPLFGGVSLIERALGALNRQEIPELALSLHDTELEELEKIFPTMKMLDHEQYTEEFLLYIKIRNKVENNLEEYKGLQTFIKIFIFTTKHINYFRTIRRIELDFQGKTQIELYNFIEEQLNLTSDPNLFNQIVIEEIDKLINIIRNEPTKEALLSYKNAIDAISKDEIGLNLLILFKKYNLIDYSIFNVINAILKKLKKQNLETLKALVLVVKVNYDELEKIGRLVGIPNNEDKVIIYAKILQYIALSYRYENLLYRFNQLLEVVKNWNKQYQTLAEIRQEYPSHKYKIPESFLKAIPGEYIYNKYQEFI</sequence>
<proteinExistence type="predicted"/>
<evidence type="ECO:0000313" key="1">
    <source>
        <dbReference type="EMBL" id="WPF87473.1"/>
    </source>
</evidence>
<dbReference type="AlphaFoldDB" id="A0AAF1C1B0"/>
<reference evidence="1" key="1">
    <citation type="submission" date="2023-11" db="EMBL/GenBank/DDBJ databases">
        <title>Genome sequence of Cyanobacterium aponinum BCRC AL20115.</title>
        <authorList>
            <person name="Chang H.-Y."/>
            <person name="Lin K.-M."/>
            <person name="Hsueh H.-T."/>
            <person name="Chu H.-A."/>
            <person name="Kuo C.-H."/>
        </authorList>
    </citation>
    <scope>NUCLEOTIDE SEQUENCE</scope>
    <source>
        <strain evidence="1">AL20115</strain>
    </source>
</reference>
<protein>
    <submittedName>
        <fullName evidence="1">Uncharacterized protein</fullName>
    </submittedName>
</protein>
<dbReference type="RefSeq" id="WP_320001029.1">
    <property type="nucleotide sequence ID" value="NZ_CP138348.1"/>
</dbReference>
<dbReference type="EMBL" id="CP138348">
    <property type="protein sequence ID" value="WPF87473.1"/>
    <property type="molecule type" value="Genomic_DNA"/>
</dbReference>